<keyword evidence="2" id="KW-0285">Flavoprotein</keyword>
<reference evidence="7" key="1">
    <citation type="journal article" date="2019" name="Int. J. Syst. Evol. Microbiol.">
        <title>The Global Catalogue of Microorganisms (GCM) 10K type strain sequencing project: providing services to taxonomists for standard genome sequencing and annotation.</title>
        <authorList>
            <consortium name="The Broad Institute Genomics Platform"/>
            <consortium name="The Broad Institute Genome Sequencing Center for Infectious Disease"/>
            <person name="Wu L."/>
            <person name="Ma J."/>
        </authorList>
    </citation>
    <scope>NUCLEOTIDE SEQUENCE [LARGE SCALE GENOMIC DNA]</scope>
    <source>
        <strain evidence="7">NBRC 112502</strain>
    </source>
</reference>
<dbReference type="Proteomes" id="UP001156641">
    <property type="component" value="Unassembled WGS sequence"/>
</dbReference>
<evidence type="ECO:0000256" key="5">
    <source>
        <dbReference type="ARBA" id="ARBA00023033"/>
    </source>
</evidence>
<gene>
    <name evidence="6" type="ORF">GCM10010909_25490</name>
</gene>
<sequence>MIGNTSIAPALKANLRLPLIGGPMFIATSPALVIAQCTSGVIGSIPALNARSTTALDEMLCEIEEALAAHDAATPERPAAPYSLNLVAHASNPRLEADLEILLAHKVKLAIVSLAAPQEIVSAVHAYGGLIFNDIISNRHAEKCAEAGVDGLIAVCAGAGGHTGNMSPFALVQELRAWWQGPLALSGCIATGQSILGALAMGADFAYIGSPFLASLEANTAPGFKEMVQRSDSRDVMVTNCFTGVNATFLRPSIVANGLDPAALSRPEGAKISIAGGGSNAKAWRDIWSAGQGIGAVRHVEPAADYIDRLVMEFDAARAALRSWI</sequence>
<dbReference type="Gene3D" id="3.20.20.70">
    <property type="entry name" value="Aldolase class I"/>
    <property type="match status" value="1"/>
</dbReference>
<comment type="caution">
    <text evidence="6">The sequence shown here is derived from an EMBL/GenBank/DDBJ whole genome shotgun (WGS) entry which is preliminary data.</text>
</comment>
<dbReference type="CDD" id="cd04730">
    <property type="entry name" value="NPD_like"/>
    <property type="match status" value="1"/>
</dbReference>
<dbReference type="GO" id="GO:0051213">
    <property type="term" value="F:dioxygenase activity"/>
    <property type="evidence" value="ECO:0007669"/>
    <property type="project" value="UniProtKB-KW"/>
</dbReference>
<dbReference type="InterPro" id="IPR004136">
    <property type="entry name" value="NMO"/>
</dbReference>
<dbReference type="InterPro" id="IPR013785">
    <property type="entry name" value="Aldolase_TIM"/>
</dbReference>
<organism evidence="6 7">
    <name type="scientific">Acidocella aquatica</name>
    <dbReference type="NCBI Taxonomy" id="1922313"/>
    <lineage>
        <taxon>Bacteria</taxon>
        <taxon>Pseudomonadati</taxon>
        <taxon>Pseudomonadota</taxon>
        <taxon>Alphaproteobacteria</taxon>
        <taxon>Acetobacterales</taxon>
        <taxon>Acidocellaceae</taxon>
        <taxon>Acidocella</taxon>
    </lineage>
</organism>
<name>A0ABQ6A893_9PROT</name>
<dbReference type="PANTHER" id="PTHR42747">
    <property type="entry name" value="NITRONATE MONOOXYGENASE-RELATED"/>
    <property type="match status" value="1"/>
</dbReference>
<evidence type="ECO:0000256" key="2">
    <source>
        <dbReference type="ARBA" id="ARBA00022630"/>
    </source>
</evidence>
<keyword evidence="6" id="KW-0223">Dioxygenase</keyword>
<keyword evidence="7" id="KW-1185">Reference proteome</keyword>
<evidence type="ECO:0000313" key="6">
    <source>
        <dbReference type="EMBL" id="GLR67868.1"/>
    </source>
</evidence>
<evidence type="ECO:0000256" key="3">
    <source>
        <dbReference type="ARBA" id="ARBA00022643"/>
    </source>
</evidence>
<keyword evidence="3" id="KW-0288">FMN</keyword>
<dbReference type="EMBL" id="BSOS01000073">
    <property type="protein sequence ID" value="GLR67868.1"/>
    <property type="molecule type" value="Genomic_DNA"/>
</dbReference>
<dbReference type="Pfam" id="PF03060">
    <property type="entry name" value="NMO"/>
    <property type="match status" value="1"/>
</dbReference>
<proteinExistence type="inferred from homology"/>
<accession>A0ABQ6A893</accession>
<evidence type="ECO:0000256" key="1">
    <source>
        <dbReference type="ARBA" id="ARBA00009881"/>
    </source>
</evidence>
<keyword evidence="4" id="KW-0560">Oxidoreductase</keyword>
<dbReference type="PANTHER" id="PTHR42747:SF4">
    <property type="entry name" value="BLR1330 PROTEIN"/>
    <property type="match status" value="1"/>
</dbReference>
<evidence type="ECO:0000256" key="4">
    <source>
        <dbReference type="ARBA" id="ARBA00023002"/>
    </source>
</evidence>
<protein>
    <submittedName>
        <fullName evidence="6">2-nitropropane dioxygenase</fullName>
    </submittedName>
</protein>
<comment type="similarity">
    <text evidence="1">Belongs to the nitronate monooxygenase family. NMO class I subfamily.</text>
</comment>
<dbReference type="SUPFAM" id="SSF51412">
    <property type="entry name" value="Inosine monophosphate dehydrogenase (IMPDH)"/>
    <property type="match status" value="1"/>
</dbReference>
<dbReference type="RefSeq" id="WP_284258648.1">
    <property type="nucleotide sequence ID" value="NZ_BSOS01000073.1"/>
</dbReference>
<keyword evidence="5" id="KW-0503">Monooxygenase</keyword>
<evidence type="ECO:0000313" key="7">
    <source>
        <dbReference type="Proteomes" id="UP001156641"/>
    </source>
</evidence>